<dbReference type="EMBL" id="SWKV01000054">
    <property type="protein sequence ID" value="KAF3035896.1"/>
    <property type="molecule type" value="Genomic_DNA"/>
</dbReference>
<evidence type="ECO:0000313" key="2">
    <source>
        <dbReference type="EMBL" id="KAF3035896.1"/>
    </source>
</evidence>
<gene>
    <name evidence="2" type="ORF">E8E12_000910</name>
</gene>
<reference evidence="2" key="1">
    <citation type="submission" date="2019-04" db="EMBL/GenBank/DDBJ databases">
        <title>Sequencing of skin fungus with MAO and IRED activity.</title>
        <authorList>
            <person name="Marsaioli A.J."/>
            <person name="Bonatto J.M.C."/>
            <person name="Reis Junior O."/>
        </authorList>
    </citation>
    <scope>NUCLEOTIDE SEQUENCE</scope>
    <source>
        <strain evidence="2">28M1</strain>
    </source>
</reference>
<comment type="caution">
    <text evidence="2">The sequence shown here is derived from an EMBL/GenBank/DDBJ whole genome shotgun (WGS) entry which is preliminary data.</text>
</comment>
<feature type="region of interest" description="Disordered" evidence="1">
    <location>
        <begin position="1"/>
        <end position="52"/>
    </location>
</feature>
<evidence type="ECO:0000313" key="3">
    <source>
        <dbReference type="Proteomes" id="UP000758155"/>
    </source>
</evidence>
<dbReference type="AlphaFoldDB" id="A0A9P4WL70"/>
<organism evidence="2 3">
    <name type="scientific">Didymella heteroderae</name>
    <dbReference type="NCBI Taxonomy" id="1769908"/>
    <lineage>
        <taxon>Eukaryota</taxon>
        <taxon>Fungi</taxon>
        <taxon>Dikarya</taxon>
        <taxon>Ascomycota</taxon>
        <taxon>Pezizomycotina</taxon>
        <taxon>Dothideomycetes</taxon>
        <taxon>Pleosporomycetidae</taxon>
        <taxon>Pleosporales</taxon>
        <taxon>Pleosporineae</taxon>
        <taxon>Didymellaceae</taxon>
        <taxon>Didymella</taxon>
    </lineage>
</organism>
<accession>A0A9P4WL70</accession>
<protein>
    <submittedName>
        <fullName evidence="2">Uncharacterized protein</fullName>
    </submittedName>
</protein>
<name>A0A9P4WL70_9PLEO</name>
<keyword evidence="3" id="KW-1185">Reference proteome</keyword>
<proteinExistence type="predicted"/>
<sequence length="343" mass="38551">MAPTRLSKKAPTALSSRQSPHPTSAQIATYTQANSSRTAVSRTSPENTLPAQPVVFRYERYQDDMQVKSTEGHEQGFTGMRHYTSLTKQQKLDTKPSLDHINYLSGDADLTDTNVPSEPDFLAPAYTNYPARPPLMNNYSQPIYAGTTRNPTVFLAILRIAQLNNPKMNFVSAFNHIPNIHPTEQLPKLTPSPPGALAPASFLDTRNTRPAHALRETDDEEISVAFLPYFYGKRHGVAFWEYVRDFKRGAVLGSACVTPCSEEDLRWYGLVEYIDPEDVEGVVGPVRPKGPEGVDLMNSVGVDAGRWLEKDIMEDWEEWRRVVRTCAVHWESRMALMRGMHEG</sequence>
<evidence type="ECO:0000256" key="1">
    <source>
        <dbReference type="SAM" id="MobiDB-lite"/>
    </source>
</evidence>
<feature type="compositionally biased region" description="Polar residues" evidence="1">
    <location>
        <begin position="13"/>
        <end position="50"/>
    </location>
</feature>
<dbReference type="Proteomes" id="UP000758155">
    <property type="component" value="Unassembled WGS sequence"/>
</dbReference>
<dbReference type="OrthoDB" id="3784214at2759"/>